<dbReference type="InParanoid" id="A2DBH2"/>
<dbReference type="VEuPathDB" id="TrichDB:TVAG_093490"/>
<dbReference type="KEGG" id="tva:5467729"/>
<keyword evidence="2" id="KW-1185">Reference proteome</keyword>
<dbReference type="RefSeq" id="XP_001583161.1">
    <property type="nucleotide sequence ID" value="XM_001583111.1"/>
</dbReference>
<dbReference type="OrthoDB" id="10262616at2759"/>
<reference evidence="1" key="1">
    <citation type="submission" date="2006-10" db="EMBL/GenBank/DDBJ databases">
        <authorList>
            <person name="Amadeo P."/>
            <person name="Zhao Q."/>
            <person name="Wortman J."/>
            <person name="Fraser-Liggett C."/>
            <person name="Carlton J."/>
        </authorList>
    </citation>
    <scope>NUCLEOTIDE SEQUENCE</scope>
    <source>
        <strain evidence="1">G3</strain>
    </source>
</reference>
<dbReference type="VEuPathDB" id="TrichDB:TVAGG3_0382300"/>
<dbReference type="Gene3D" id="1.20.1270.60">
    <property type="entry name" value="Arfaptin homology (AH) domain/BAR domain"/>
    <property type="match status" value="1"/>
</dbReference>
<gene>
    <name evidence="1" type="ORF">TVAG_093490</name>
</gene>
<dbReference type="SUPFAM" id="SSF103657">
    <property type="entry name" value="BAR/IMD domain-like"/>
    <property type="match status" value="1"/>
</dbReference>
<evidence type="ECO:0000313" key="1">
    <source>
        <dbReference type="EMBL" id="EAY22175.1"/>
    </source>
</evidence>
<accession>A2DBH2</accession>
<protein>
    <recommendedName>
        <fullName evidence="3">Sorting nexin/Vps5-like C-terminal domain-containing protein</fullName>
    </recommendedName>
</protein>
<name>A2DBH2_TRIV3</name>
<evidence type="ECO:0000313" key="2">
    <source>
        <dbReference type="Proteomes" id="UP000001542"/>
    </source>
</evidence>
<dbReference type="EMBL" id="DS113185">
    <property type="protein sequence ID" value="EAY22175.1"/>
    <property type="molecule type" value="Genomic_DNA"/>
</dbReference>
<dbReference type="InterPro" id="IPR027267">
    <property type="entry name" value="AH/BAR_dom_sf"/>
</dbReference>
<evidence type="ECO:0008006" key="3">
    <source>
        <dbReference type="Google" id="ProtNLM"/>
    </source>
</evidence>
<sequence>MSKASDEISRKIEESVVAVRLKADSVRKIMKAANQKGRSVGALSEEFADGVEKAATNQFDAVHASLIGFSTILGRVEFLRKACYQRIDALSQTALVNQSKPAQGLQTSLNKRNEALRILQTQTNVPAADQKAVQTRITAQGANNLAMQEARQWYTQYNVELKRVLREYAHAQMEFAAKALEQWSNFMEDLALLDFNTDTDAIVTKLEQGAALQTGEPAPPTDNEAH</sequence>
<dbReference type="Proteomes" id="UP000001542">
    <property type="component" value="Unassembled WGS sequence"/>
</dbReference>
<reference evidence="1" key="2">
    <citation type="journal article" date="2007" name="Science">
        <title>Draft genome sequence of the sexually transmitted pathogen Trichomonas vaginalis.</title>
        <authorList>
            <person name="Carlton J.M."/>
            <person name="Hirt R.P."/>
            <person name="Silva J.C."/>
            <person name="Delcher A.L."/>
            <person name="Schatz M."/>
            <person name="Zhao Q."/>
            <person name="Wortman J.R."/>
            <person name="Bidwell S.L."/>
            <person name="Alsmark U.C.M."/>
            <person name="Besteiro S."/>
            <person name="Sicheritz-Ponten T."/>
            <person name="Noel C.J."/>
            <person name="Dacks J.B."/>
            <person name="Foster P.G."/>
            <person name="Simillion C."/>
            <person name="Van de Peer Y."/>
            <person name="Miranda-Saavedra D."/>
            <person name="Barton G.J."/>
            <person name="Westrop G.D."/>
            <person name="Mueller S."/>
            <person name="Dessi D."/>
            <person name="Fiori P.L."/>
            <person name="Ren Q."/>
            <person name="Paulsen I."/>
            <person name="Zhang H."/>
            <person name="Bastida-Corcuera F.D."/>
            <person name="Simoes-Barbosa A."/>
            <person name="Brown M.T."/>
            <person name="Hayes R.D."/>
            <person name="Mukherjee M."/>
            <person name="Okumura C.Y."/>
            <person name="Schneider R."/>
            <person name="Smith A.J."/>
            <person name="Vanacova S."/>
            <person name="Villalvazo M."/>
            <person name="Haas B.J."/>
            <person name="Pertea M."/>
            <person name="Feldblyum T.V."/>
            <person name="Utterback T.R."/>
            <person name="Shu C.L."/>
            <person name="Osoegawa K."/>
            <person name="de Jong P.J."/>
            <person name="Hrdy I."/>
            <person name="Horvathova L."/>
            <person name="Zubacova Z."/>
            <person name="Dolezal P."/>
            <person name="Malik S.B."/>
            <person name="Logsdon J.M. Jr."/>
            <person name="Henze K."/>
            <person name="Gupta A."/>
            <person name="Wang C.C."/>
            <person name="Dunne R.L."/>
            <person name="Upcroft J.A."/>
            <person name="Upcroft P."/>
            <person name="White O."/>
            <person name="Salzberg S.L."/>
            <person name="Tang P."/>
            <person name="Chiu C.-H."/>
            <person name="Lee Y.-S."/>
            <person name="Embley T.M."/>
            <person name="Coombs G.H."/>
            <person name="Mottram J.C."/>
            <person name="Tachezy J."/>
            <person name="Fraser-Liggett C.M."/>
            <person name="Johnson P.J."/>
        </authorList>
    </citation>
    <scope>NUCLEOTIDE SEQUENCE [LARGE SCALE GENOMIC DNA]</scope>
    <source>
        <strain evidence="1">G3</strain>
    </source>
</reference>
<organism evidence="1 2">
    <name type="scientific">Trichomonas vaginalis (strain ATCC PRA-98 / G3)</name>
    <dbReference type="NCBI Taxonomy" id="412133"/>
    <lineage>
        <taxon>Eukaryota</taxon>
        <taxon>Metamonada</taxon>
        <taxon>Parabasalia</taxon>
        <taxon>Trichomonadida</taxon>
        <taxon>Trichomonadidae</taxon>
        <taxon>Trichomonas</taxon>
    </lineage>
</organism>
<proteinExistence type="predicted"/>
<dbReference type="AlphaFoldDB" id="A2DBH2"/>
<dbReference type="SMR" id="A2DBH2"/>